<dbReference type="EMBL" id="AP003044">
    <property type="protein sequence ID" value="BAB19347.1"/>
    <property type="molecule type" value="Genomic_DNA"/>
</dbReference>
<organism evidence="2 3">
    <name type="scientific">Oryza sativa subsp. japonica</name>
    <name type="common">Rice</name>
    <dbReference type="NCBI Taxonomy" id="39947"/>
    <lineage>
        <taxon>Eukaryota</taxon>
        <taxon>Viridiplantae</taxon>
        <taxon>Streptophyta</taxon>
        <taxon>Embryophyta</taxon>
        <taxon>Tracheophyta</taxon>
        <taxon>Spermatophyta</taxon>
        <taxon>Magnoliopsida</taxon>
        <taxon>Liliopsida</taxon>
        <taxon>Poales</taxon>
        <taxon>Poaceae</taxon>
        <taxon>BOP clade</taxon>
        <taxon>Oryzoideae</taxon>
        <taxon>Oryzeae</taxon>
        <taxon>Oryzinae</taxon>
        <taxon>Oryza</taxon>
        <taxon>Oryza sativa</taxon>
    </lineage>
</organism>
<evidence type="ECO:0000313" key="3">
    <source>
        <dbReference type="Proteomes" id="UP000000763"/>
    </source>
</evidence>
<name>Q9FP04_ORYSJ</name>
<evidence type="ECO:0000313" key="2">
    <source>
        <dbReference type="EMBL" id="BAB19347.1"/>
    </source>
</evidence>
<sequence length="98" mass="10493">MNNQAPHPSIVHSRSASVSISPLPGSTVSAPPPPSASSRCNGATSDDLHCAEPPFRLVWRKRSCSFRRPCCNLTLMAIRTTMAKEAVPETSMMEAGRG</sequence>
<proteinExistence type="predicted"/>
<reference evidence="3" key="2">
    <citation type="journal article" date="2008" name="Nucleic Acids Res.">
        <title>The rice annotation project database (RAP-DB): 2008 update.</title>
        <authorList>
            <consortium name="The rice annotation project (RAP)"/>
        </authorList>
    </citation>
    <scope>GENOME REANNOTATION</scope>
    <source>
        <strain evidence="3">cv. Nipponbare</strain>
    </source>
</reference>
<feature type="compositionally biased region" description="Polar residues" evidence="1">
    <location>
        <begin position="1"/>
        <end position="28"/>
    </location>
</feature>
<feature type="region of interest" description="Disordered" evidence="1">
    <location>
        <begin position="1"/>
        <end position="43"/>
    </location>
</feature>
<accession>Q9FP04</accession>
<reference evidence="3" key="1">
    <citation type="journal article" date="2005" name="Nature">
        <title>The map-based sequence of the rice genome.</title>
        <authorList>
            <consortium name="International rice genome sequencing project (IRGSP)"/>
            <person name="Matsumoto T."/>
            <person name="Wu J."/>
            <person name="Kanamori H."/>
            <person name="Katayose Y."/>
            <person name="Fujisawa M."/>
            <person name="Namiki N."/>
            <person name="Mizuno H."/>
            <person name="Yamamoto K."/>
            <person name="Antonio B.A."/>
            <person name="Baba T."/>
            <person name="Sakata K."/>
            <person name="Nagamura Y."/>
            <person name="Aoki H."/>
            <person name="Arikawa K."/>
            <person name="Arita K."/>
            <person name="Bito T."/>
            <person name="Chiden Y."/>
            <person name="Fujitsuka N."/>
            <person name="Fukunaka R."/>
            <person name="Hamada M."/>
            <person name="Harada C."/>
            <person name="Hayashi A."/>
            <person name="Hijishita S."/>
            <person name="Honda M."/>
            <person name="Hosokawa S."/>
            <person name="Ichikawa Y."/>
            <person name="Idonuma A."/>
            <person name="Iijima M."/>
            <person name="Ikeda M."/>
            <person name="Ikeno M."/>
            <person name="Ito K."/>
            <person name="Ito S."/>
            <person name="Ito T."/>
            <person name="Ito Y."/>
            <person name="Ito Y."/>
            <person name="Iwabuchi A."/>
            <person name="Kamiya K."/>
            <person name="Karasawa W."/>
            <person name="Kurita K."/>
            <person name="Katagiri S."/>
            <person name="Kikuta A."/>
            <person name="Kobayashi H."/>
            <person name="Kobayashi N."/>
            <person name="Machita K."/>
            <person name="Maehara T."/>
            <person name="Masukawa M."/>
            <person name="Mizubayashi T."/>
            <person name="Mukai Y."/>
            <person name="Nagasaki H."/>
            <person name="Nagata Y."/>
            <person name="Naito S."/>
            <person name="Nakashima M."/>
            <person name="Nakama Y."/>
            <person name="Nakamichi Y."/>
            <person name="Nakamura M."/>
            <person name="Meguro A."/>
            <person name="Negishi M."/>
            <person name="Ohta I."/>
            <person name="Ohta T."/>
            <person name="Okamoto M."/>
            <person name="Ono N."/>
            <person name="Saji S."/>
            <person name="Sakaguchi M."/>
            <person name="Sakai K."/>
            <person name="Shibata M."/>
            <person name="Shimokawa T."/>
            <person name="Song J."/>
            <person name="Takazaki Y."/>
            <person name="Terasawa K."/>
            <person name="Tsugane M."/>
            <person name="Tsuji K."/>
            <person name="Ueda S."/>
            <person name="Waki K."/>
            <person name="Yamagata H."/>
            <person name="Yamamoto M."/>
            <person name="Yamamoto S."/>
            <person name="Yamane H."/>
            <person name="Yoshiki S."/>
            <person name="Yoshihara R."/>
            <person name="Yukawa K."/>
            <person name="Zhong H."/>
            <person name="Yano M."/>
            <person name="Yuan Q."/>
            <person name="Ouyang S."/>
            <person name="Liu J."/>
            <person name="Jones K.M."/>
            <person name="Gansberger K."/>
            <person name="Moffat K."/>
            <person name="Hill J."/>
            <person name="Bera J."/>
            <person name="Fadrosh D."/>
            <person name="Jin S."/>
            <person name="Johri S."/>
            <person name="Kim M."/>
            <person name="Overton L."/>
            <person name="Reardon M."/>
            <person name="Tsitrin T."/>
            <person name="Vuong H."/>
            <person name="Weaver B."/>
            <person name="Ciecko A."/>
            <person name="Tallon L."/>
            <person name="Jackson J."/>
            <person name="Pai G."/>
            <person name="Aken S.V."/>
            <person name="Utterback T."/>
            <person name="Reidmuller S."/>
            <person name="Feldblyum T."/>
            <person name="Hsiao J."/>
            <person name="Zismann V."/>
            <person name="Iobst S."/>
            <person name="de Vazeille A.R."/>
            <person name="Buell C.R."/>
            <person name="Ying K."/>
            <person name="Li Y."/>
            <person name="Lu T."/>
            <person name="Huang Y."/>
            <person name="Zhao Q."/>
            <person name="Feng Q."/>
            <person name="Zhang L."/>
            <person name="Zhu J."/>
            <person name="Weng Q."/>
            <person name="Mu J."/>
            <person name="Lu Y."/>
            <person name="Fan D."/>
            <person name="Liu Y."/>
            <person name="Guan J."/>
            <person name="Zhang Y."/>
            <person name="Yu S."/>
            <person name="Liu X."/>
            <person name="Zhang Y."/>
            <person name="Hong G."/>
            <person name="Han B."/>
            <person name="Choisne N."/>
            <person name="Demange N."/>
            <person name="Orjeda G."/>
            <person name="Samain S."/>
            <person name="Cattolico L."/>
            <person name="Pelletier E."/>
            <person name="Couloux A."/>
            <person name="Segurens B."/>
            <person name="Wincker P."/>
            <person name="D'Hont A."/>
            <person name="Scarpelli C."/>
            <person name="Weissenbach J."/>
            <person name="Salanoubat M."/>
            <person name="Quetier F."/>
            <person name="Yu Y."/>
            <person name="Kim H.R."/>
            <person name="Rambo T."/>
            <person name="Currie J."/>
            <person name="Collura K."/>
            <person name="Luo M."/>
            <person name="Yang T."/>
            <person name="Ammiraju J.S.S."/>
            <person name="Engler F."/>
            <person name="Soderlund C."/>
            <person name="Wing R.A."/>
            <person name="Palmer L.E."/>
            <person name="de la Bastide M."/>
            <person name="Spiegel L."/>
            <person name="Nascimento L."/>
            <person name="Zutavern T."/>
            <person name="O'Shaughnessy A."/>
            <person name="Dike S."/>
            <person name="Dedhia N."/>
            <person name="Preston R."/>
            <person name="Balija V."/>
            <person name="McCombie W.R."/>
            <person name="Chow T."/>
            <person name="Chen H."/>
            <person name="Chung M."/>
            <person name="Chen C."/>
            <person name="Shaw J."/>
            <person name="Wu H."/>
            <person name="Hsiao K."/>
            <person name="Chao Y."/>
            <person name="Chu M."/>
            <person name="Cheng C."/>
            <person name="Hour A."/>
            <person name="Lee P."/>
            <person name="Lin S."/>
            <person name="Lin Y."/>
            <person name="Liou J."/>
            <person name="Liu S."/>
            <person name="Hsing Y."/>
            <person name="Raghuvanshi S."/>
            <person name="Mohanty A."/>
            <person name="Bharti A.K."/>
            <person name="Gaur A."/>
            <person name="Gupta V."/>
            <person name="Kumar D."/>
            <person name="Ravi V."/>
            <person name="Vij S."/>
            <person name="Kapur A."/>
            <person name="Khurana P."/>
            <person name="Khurana P."/>
            <person name="Khurana J.P."/>
            <person name="Tyagi A.K."/>
            <person name="Gaikwad K."/>
            <person name="Singh A."/>
            <person name="Dalal V."/>
            <person name="Srivastava S."/>
            <person name="Dixit A."/>
            <person name="Pal A.K."/>
            <person name="Ghazi I.A."/>
            <person name="Yadav M."/>
            <person name="Pandit A."/>
            <person name="Bhargava A."/>
            <person name="Sureshbabu K."/>
            <person name="Batra K."/>
            <person name="Sharma T.R."/>
            <person name="Mohapatra T."/>
            <person name="Singh N.K."/>
            <person name="Messing J."/>
            <person name="Nelson A.B."/>
            <person name="Fuks G."/>
            <person name="Kavchok S."/>
            <person name="Keizer G."/>
            <person name="Linton E."/>
            <person name="Llaca V."/>
            <person name="Song R."/>
            <person name="Tanyolac B."/>
            <person name="Young S."/>
            <person name="Ho-Il K."/>
            <person name="Hahn J.H."/>
            <person name="Sangsakoo G."/>
            <person name="Vanavichit A."/>
            <person name="de Mattos Luiz.A.T."/>
            <person name="Zimmer P.D."/>
            <person name="Malone G."/>
            <person name="Dellagostin O."/>
            <person name="de Oliveira A.C."/>
            <person name="Bevan M."/>
            <person name="Bancroft I."/>
            <person name="Minx P."/>
            <person name="Cordum H."/>
            <person name="Wilson R."/>
            <person name="Cheng Z."/>
            <person name="Jin W."/>
            <person name="Jiang J."/>
            <person name="Leong S.A."/>
            <person name="Iwama H."/>
            <person name="Gojobori T."/>
            <person name="Itoh T."/>
            <person name="Niimura Y."/>
            <person name="Fujii Y."/>
            <person name="Habara T."/>
            <person name="Sakai H."/>
            <person name="Sato Y."/>
            <person name="Wilson G."/>
            <person name="Kumar K."/>
            <person name="McCouch S."/>
            <person name="Juretic N."/>
            <person name="Hoen D."/>
            <person name="Wright S."/>
            <person name="Bruskiewich R."/>
            <person name="Bureau T."/>
            <person name="Miyao A."/>
            <person name="Hirochika H."/>
            <person name="Nishikawa T."/>
            <person name="Kadowaki K."/>
            <person name="Sugiura M."/>
            <person name="Burr B."/>
            <person name="Sasaki T."/>
        </authorList>
    </citation>
    <scope>NUCLEOTIDE SEQUENCE [LARGE SCALE GENOMIC DNA]</scope>
    <source>
        <strain evidence="3">cv. Nipponbare</strain>
    </source>
</reference>
<dbReference type="Proteomes" id="UP000000763">
    <property type="component" value="Chromosome 6"/>
</dbReference>
<protein>
    <submittedName>
        <fullName evidence="2">Uncharacterized protein</fullName>
    </submittedName>
</protein>
<dbReference type="AlphaFoldDB" id="Q9FP04"/>
<evidence type="ECO:0000256" key="1">
    <source>
        <dbReference type="SAM" id="MobiDB-lite"/>
    </source>
</evidence>
<gene>
    <name evidence="2" type="primary">P0038C05.34</name>
</gene>